<keyword evidence="7 14" id="KW-1133">Transmembrane helix</keyword>
<protein>
    <recommendedName>
        <fullName evidence="3">Glycerophosphocholine acyltransferase 1</fullName>
    </recommendedName>
</protein>
<comment type="subcellular location">
    <subcellularLocation>
        <location evidence="1">Membrane</location>
        <topology evidence="1">Multi-pass membrane protein</topology>
    </subcellularLocation>
</comment>
<comment type="caution">
    <text evidence="15">The sequence shown here is derived from an EMBL/GenBank/DDBJ whole genome shotgun (WGS) entry which is preliminary data.</text>
</comment>
<evidence type="ECO:0000256" key="1">
    <source>
        <dbReference type="ARBA" id="ARBA00004141"/>
    </source>
</evidence>
<evidence type="ECO:0000256" key="11">
    <source>
        <dbReference type="ARBA" id="ARBA00023264"/>
    </source>
</evidence>
<keyword evidence="16" id="KW-1185">Reference proteome</keyword>
<feature type="transmembrane region" description="Helical" evidence="14">
    <location>
        <begin position="279"/>
        <end position="300"/>
    </location>
</feature>
<feature type="transmembrane region" description="Helical" evidence="14">
    <location>
        <begin position="229"/>
        <end position="248"/>
    </location>
</feature>
<evidence type="ECO:0000256" key="10">
    <source>
        <dbReference type="ARBA" id="ARBA00023209"/>
    </source>
</evidence>
<dbReference type="Pfam" id="PF10998">
    <property type="entry name" value="DUF2838"/>
    <property type="match status" value="1"/>
</dbReference>
<gene>
    <name evidence="15" type="ORF">J3Q64DRAFT_1724103</name>
</gene>
<dbReference type="PANTHER" id="PTHR31201">
    <property type="entry name" value="OS01G0585100 PROTEIN"/>
    <property type="match status" value="1"/>
</dbReference>
<dbReference type="EMBL" id="JBCLYO010000003">
    <property type="protein sequence ID" value="KAL0091524.1"/>
    <property type="molecule type" value="Genomic_DNA"/>
</dbReference>
<evidence type="ECO:0000256" key="12">
    <source>
        <dbReference type="ARBA" id="ARBA00023315"/>
    </source>
</evidence>
<feature type="transmembrane region" description="Helical" evidence="14">
    <location>
        <begin position="368"/>
        <end position="390"/>
    </location>
</feature>
<organism evidence="15 16">
    <name type="scientific">Phycomyces blakesleeanus</name>
    <dbReference type="NCBI Taxonomy" id="4837"/>
    <lineage>
        <taxon>Eukaryota</taxon>
        <taxon>Fungi</taxon>
        <taxon>Fungi incertae sedis</taxon>
        <taxon>Mucoromycota</taxon>
        <taxon>Mucoromycotina</taxon>
        <taxon>Mucoromycetes</taxon>
        <taxon>Mucorales</taxon>
        <taxon>Phycomycetaceae</taxon>
        <taxon>Phycomyces</taxon>
    </lineage>
</organism>
<keyword evidence="5" id="KW-0808">Transferase</keyword>
<evidence type="ECO:0000256" key="4">
    <source>
        <dbReference type="ARBA" id="ARBA00022516"/>
    </source>
</evidence>
<keyword evidence="12" id="KW-0012">Acyltransferase</keyword>
<comment type="similarity">
    <text evidence="2">Belongs to the GPC1 family.</text>
</comment>
<keyword evidence="13" id="KW-0175">Coiled coil</keyword>
<evidence type="ECO:0000256" key="5">
    <source>
        <dbReference type="ARBA" id="ARBA00022679"/>
    </source>
</evidence>
<evidence type="ECO:0000256" key="6">
    <source>
        <dbReference type="ARBA" id="ARBA00022692"/>
    </source>
</evidence>
<evidence type="ECO:0000313" key="16">
    <source>
        <dbReference type="Proteomes" id="UP001448207"/>
    </source>
</evidence>
<evidence type="ECO:0000256" key="8">
    <source>
        <dbReference type="ARBA" id="ARBA00023098"/>
    </source>
</evidence>
<feature type="coiled-coil region" evidence="13">
    <location>
        <begin position="45"/>
        <end position="72"/>
    </location>
</feature>
<feature type="transmembrane region" description="Helical" evidence="14">
    <location>
        <begin position="172"/>
        <end position="192"/>
    </location>
</feature>
<feature type="transmembrane region" description="Helical" evidence="14">
    <location>
        <begin position="198"/>
        <end position="217"/>
    </location>
</feature>
<evidence type="ECO:0000256" key="9">
    <source>
        <dbReference type="ARBA" id="ARBA00023136"/>
    </source>
</evidence>
<keyword evidence="6 14" id="KW-0812">Transmembrane</keyword>
<evidence type="ECO:0000256" key="14">
    <source>
        <dbReference type="SAM" id="Phobius"/>
    </source>
</evidence>
<keyword evidence="8" id="KW-0443">Lipid metabolism</keyword>
<sequence>MIALDPLESNILEPEELYSFSKEHLDMLQDWNETDFHSDHYLDMIDILSTALDQITNQLNDKKHELQTTSSDWTTLTTETFRAQIGKLENQKTLLQSQLLTRYRIINARLNRDEKTIHLRDKISFLVGVANTCLTPVLTSRVPEWIPLYYTLQSVYLITFRGIVYKSRQWHYFIFDLCYFVNLMTLLFLWVFSSSTGLFIAIYALTNGPVVWAIITWRNSLVFHSLDKVTSVFIHIFPALVTYTIRWMPELQLGSDATIYRNTRFPALESLSTISLEDFLIYSTSAYLVWQTLYFVFIMVKRREKVESGVRLTSYSWLLDDSHGRKGFIQNASFIFGPKYKIYMFMLLQLVYNIITTLPTYYLYQHFWLHGSFLLTMFAASVWNGASYYIEVFSKRYNLETEQKTHVNESSNKQDHLKST</sequence>
<name>A0ABR3B9S3_PHYBL</name>
<evidence type="ECO:0000256" key="3">
    <source>
        <dbReference type="ARBA" id="ARBA00019082"/>
    </source>
</evidence>
<keyword evidence="4" id="KW-0444">Lipid biosynthesis</keyword>
<keyword evidence="11" id="KW-1208">Phospholipid metabolism</keyword>
<evidence type="ECO:0000256" key="7">
    <source>
        <dbReference type="ARBA" id="ARBA00022989"/>
    </source>
</evidence>
<evidence type="ECO:0000256" key="13">
    <source>
        <dbReference type="SAM" id="Coils"/>
    </source>
</evidence>
<feature type="transmembrane region" description="Helical" evidence="14">
    <location>
        <begin position="342"/>
        <end position="362"/>
    </location>
</feature>
<proteinExistence type="inferred from homology"/>
<accession>A0ABR3B9S3</accession>
<reference evidence="15 16" key="1">
    <citation type="submission" date="2024-04" db="EMBL/GenBank/DDBJ databases">
        <title>Symmetric and asymmetric DNA N6-adenine methylation regulates different biological responses in Mucorales.</title>
        <authorList>
            <consortium name="Lawrence Berkeley National Laboratory"/>
            <person name="Lax C."/>
            <person name="Mondo S.J."/>
            <person name="Osorio-Concepcion M."/>
            <person name="Muszewska A."/>
            <person name="Corrochano-Luque M."/>
            <person name="Gutierrez G."/>
            <person name="Riley R."/>
            <person name="Lipzen A."/>
            <person name="Guo J."/>
            <person name="Hundley H."/>
            <person name="Amirebrahimi M."/>
            <person name="Ng V."/>
            <person name="Lorenzo-Gutierrez D."/>
            <person name="Binder U."/>
            <person name="Yang J."/>
            <person name="Song Y."/>
            <person name="Canovas D."/>
            <person name="Navarro E."/>
            <person name="Freitag M."/>
            <person name="Gabaldon T."/>
            <person name="Grigoriev I.V."/>
            <person name="Corrochano L.M."/>
            <person name="Nicolas F.E."/>
            <person name="Garre V."/>
        </authorList>
    </citation>
    <scope>NUCLEOTIDE SEQUENCE [LARGE SCALE GENOMIC DNA]</scope>
    <source>
        <strain evidence="15 16">L51</strain>
    </source>
</reference>
<keyword evidence="10" id="KW-0594">Phospholipid biosynthesis</keyword>
<dbReference type="InterPro" id="IPR021261">
    <property type="entry name" value="GPCAT"/>
</dbReference>
<dbReference type="PANTHER" id="PTHR31201:SF1">
    <property type="entry name" value="GLYCEROPHOSPHOCHOLINE ACYLTRANSFERASE 1"/>
    <property type="match status" value="1"/>
</dbReference>
<evidence type="ECO:0000256" key="2">
    <source>
        <dbReference type="ARBA" id="ARBA00006675"/>
    </source>
</evidence>
<keyword evidence="9 14" id="KW-0472">Membrane</keyword>
<dbReference type="Proteomes" id="UP001448207">
    <property type="component" value="Unassembled WGS sequence"/>
</dbReference>
<evidence type="ECO:0000313" key="15">
    <source>
        <dbReference type="EMBL" id="KAL0091524.1"/>
    </source>
</evidence>